<dbReference type="SUPFAM" id="SSF56112">
    <property type="entry name" value="Protein kinase-like (PK-like)"/>
    <property type="match status" value="1"/>
</dbReference>
<reference evidence="3 4" key="1">
    <citation type="submission" date="2019-08" db="EMBL/GenBank/DDBJ databases">
        <title>The genome of the soybean aphid Biotype 1, its phylome, world population structure and adaptation to the North American continent.</title>
        <authorList>
            <person name="Giordano R."/>
            <person name="Donthu R.K."/>
            <person name="Hernandez A.G."/>
            <person name="Wright C.L."/>
            <person name="Zimin A.V."/>
        </authorList>
    </citation>
    <scope>NUCLEOTIDE SEQUENCE [LARGE SCALE GENOMIC DNA]</scope>
    <source>
        <tissue evidence="3">Whole aphids</tissue>
    </source>
</reference>
<evidence type="ECO:0000259" key="2">
    <source>
        <dbReference type="Pfam" id="PF07714"/>
    </source>
</evidence>
<keyword evidence="1" id="KW-0472">Membrane</keyword>
<keyword evidence="1" id="KW-0812">Transmembrane</keyword>
<feature type="transmembrane region" description="Helical" evidence="1">
    <location>
        <begin position="30"/>
        <end position="50"/>
    </location>
</feature>
<dbReference type="AlphaFoldDB" id="A0A6G0T708"/>
<dbReference type="Gene3D" id="1.10.510.10">
    <property type="entry name" value="Transferase(Phosphotransferase) domain 1"/>
    <property type="match status" value="1"/>
</dbReference>
<keyword evidence="4" id="KW-1185">Reference proteome</keyword>
<sequence>MSYASAYLKVVDELEDPIKIKAFQLQTYQLAALGISFLLVILVCIIMLVCSQRKREKLKELVARESARNAMITQWTKKIIIEKQQMADASEPLFTFYLFPKEHFLIVEQKIRFTNPRIYDMIYMIMRDCWSYHPNERPMFDELVESLDQILSVTANQEYVDFGLPQLDTPPTSQESFDGNDLVNFSV</sequence>
<evidence type="ECO:0000313" key="4">
    <source>
        <dbReference type="Proteomes" id="UP000475862"/>
    </source>
</evidence>
<dbReference type="OrthoDB" id="5984265at2759"/>
<evidence type="ECO:0000313" key="3">
    <source>
        <dbReference type="EMBL" id="KAE9526977.1"/>
    </source>
</evidence>
<dbReference type="InterPro" id="IPR011009">
    <property type="entry name" value="Kinase-like_dom_sf"/>
</dbReference>
<dbReference type="Proteomes" id="UP000475862">
    <property type="component" value="Unassembled WGS sequence"/>
</dbReference>
<accession>A0A6G0T708</accession>
<dbReference type="GO" id="GO:0004672">
    <property type="term" value="F:protein kinase activity"/>
    <property type="evidence" value="ECO:0007669"/>
    <property type="project" value="InterPro"/>
</dbReference>
<proteinExistence type="predicted"/>
<dbReference type="EMBL" id="VYZN01000054">
    <property type="protein sequence ID" value="KAE9526977.1"/>
    <property type="molecule type" value="Genomic_DNA"/>
</dbReference>
<keyword evidence="1" id="KW-1133">Transmembrane helix</keyword>
<feature type="domain" description="Serine-threonine/tyrosine-protein kinase catalytic" evidence="2">
    <location>
        <begin position="105"/>
        <end position="147"/>
    </location>
</feature>
<gene>
    <name evidence="3" type="ORF">AGLY_013625</name>
</gene>
<organism evidence="3 4">
    <name type="scientific">Aphis glycines</name>
    <name type="common">Soybean aphid</name>
    <dbReference type="NCBI Taxonomy" id="307491"/>
    <lineage>
        <taxon>Eukaryota</taxon>
        <taxon>Metazoa</taxon>
        <taxon>Ecdysozoa</taxon>
        <taxon>Arthropoda</taxon>
        <taxon>Hexapoda</taxon>
        <taxon>Insecta</taxon>
        <taxon>Pterygota</taxon>
        <taxon>Neoptera</taxon>
        <taxon>Paraneoptera</taxon>
        <taxon>Hemiptera</taxon>
        <taxon>Sternorrhyncha</taxon>
        <taxon>Aphidomorpha</taxon>
        <taxon>Aphidoidea</taxon>
        <taxon>Aphididae</taxon>
        <taxon>Aphidini</taxon>
        <taxon>Aphis</taxon>
        <taxon>Aphis</taxon>
    </lineage>
</organism>
<name>A0A6G0T708_APHGL</name>
<comment type="caution">
    <text evidence="3">The sequence shown here is derived from an EMBL/GenBank/DDBJ whole genome shotgun (WGS) entry which is preliminary data.</text>
</comment>
<dbReference type="InterPro" id="IPR001245">
    <property type="entry name" value="Ser-Thr/Tyr_kinase_cat_dom"/>
</dbReference>
<protein>
    <recommendedName>
        <fullName evidence="2">Serine-threonine/tyrosine-protein kinase catalytic domain-containing protein</fullName>
    </recommendedName>
</protein>
<evidence type="ECO:0000256" key="1">
    <source>
        <dbReference type="SAM" id="Phobius"/>
    </source>
</evidence>
<dbReference type="Pfam" id="PF07714">
    <property type="entry name" value="PK_Tyr_Ser-Thr"/>
    <property type="match status" value="1"/>
</dbReference>